<evidence type="ECO:0000313" key="1">
    <source>
        <dbReference type="EMBL" id="MCL6684095.1"/>
    </source>
</evidence>
<evidence type="ECO:0000313" key="2">
    <source>
        <dbReference type="Proteomes" id="UP001165363"/>
    </source>
</evidence>
<protein>
    <submittedName>
        <fullName evidence="1">Uncharacterized protein</fullName>
    </submittedName>
</protein>
<sequence length="47" mass="5469">MKPIIDKNGVPRLLNSKELFTELYKFPYFRKLVEAASRADPDEKGRS</sequence>
<accession>A0ABT0RNE6</accession>
<gene>
    <name evidence="1" type="ORF">LZ536_09315</name>
</gene>
<comment type="caution">
    <text evidence="1">The sequence shown here is derived from an EMBL/GenBank/DDBJ whole genome shotgun (WGS) entry which is preliminary data.</text>
</comment>
<name>A0ABT0RNE6_9SPHN</name>
<proteinExistence type="predicted"/>
<dbReference type="Proteomes" id="UP001165363">
    <property type="component" value="Unassembled WGS sequence"/>
</dbReference>
<keyword evidence="2" id="KW-1185">Reference proteome</keyword>
<dbReference type="RefSeq" id="WP_249848381.1">
    <property type="nucleotide sequence ID" value="NZ_JAMGBD010000001.1"/>
</dbReference>
<reference evidence="1" key="1">
    <citation type="submission" date="2022-05" db="EMBL/GenBank/DDBJ databases">
        <authorList>
            <person name="Jo J.-H."/>
            <person name="Im W.-T."/>
        </authorList>
    </citation>
    <scope>NUCLEOTIDE SEQUENCE</scope>
    <source>
        <strain evidence="1">SE158</strain>
    </source>
</reference>
<organism evidence="1 2">
    <name type="scientific">Sphingomonas alba</name>
    <dbReference type="NCBI Taxonomy" id="2908208"/>
    <lineage>
        <taxon>Bacteria</taxon>
        <taxon>Pseudomonadati</taxon>
        <taxon>Pseudomonadota</taxon>
        <taxon>Alphaproteobacteria</taxon>
        <taxon>Sphingomonadales</taxon>
        <taxon>Sphingomonadaceae</taxon>
        <taxon>Sphingomonas</taxon>
    </lineage>
</organism>
<dbReference type="EMBL" id="JAMGBD010000001">
    <property type="protein sequence ID" value="MCL6684095.1"/>
    <property type="molecule type" value="Genomic_DNA"/>
</dbReference>